<dbReference type="eggNOG" id="COG3956">
    <property type="taxonomic scope" value="Bacteria"/>
</dbReference>
<dbReference type="Pfam" id="PF03819">
    <property type="entry name" value="MazG"/>
    <property type="match status" value="2"/>
</dbReference>
<dbReference type="GO" id="GO:0006203">
    <property type="term" value="P:dGTP catabolic process"/>
    <property type="evidence" value="ECO:0007669"/>
    <property type="project" value="TreeGrafter"/>
</dbReference>
<feature type="domain" description="NTP pyrophosphohydrolase MazG-like" evidence="1">
    <location>
        <begin position="174"/>
        <end position="231"/>
    </location>
</feature>
<dbReference type="CDD" id="cd11528">
    <property type="entry name" value="NTP-PPase_MazG_Nterm"/>
    <property type="match status" value="1"/>
</dbReference>
<reference evidence="2 3" key="1">
    <citation type="submission" date="2011-10" db="EMBL/GenBank/DDBJ databases">
        <title>The Noncontiguous Finished genome of Thermanaerovibrio velox DSM 12556.</title>
        <authorList>
            <consortium name="US DOE Joint Genome Institute (JGI-PGF)"/>
            <person name="Lucas S."/>
            <person name="Copeland A."/>
            <person name="Lapidus A."/>
            <person name="Glavina del Rio T."/>
            <person name="Dalin E."/>
            <person name="Tice H."/>
            <person name="Bruce D."/>
            <person name="Goodwin L."/>
            <person name="Pitluck S."/>
            <person name="Peters L."/>
            <person name="Mikhailova N."/>
            <person name="Teshima H."/>
            <person name="Kyrpides N."/>
            <person name="Mavromatis K."/>
            <person name="Ivanova N."/>
            <person name="Markowitz V."/>
            <person name="Cheng J.-F."/>
            <person name="Hugenholtz P."/>
            <person name="Woyke T."/>
            <person name="Wu D."/>
            <person name="Spring S."/>
            <person name="Brambilla E.-M."/>
            <person name="Klenk H.-P."/>
            <person name="Eisen J.A."/>
        </authorList>
    </citation>
    <scope>NUCLEOTIDE SEQUENCE [LARGE SCALE GENOMIC DNA]</scope>
    <source>
        <strain evidence="2 3">DSM 12556</strain>
    </source>
</reference>
<protein>
    <submittedName>
        <fullName evidence="2">MazG family protein</fullName>
    </submittedName>
</protein>
<dbReference type="STRING" id="926567.TheveDRAFT_0723"/>
<dbReference type="GO" id="GO:0046076">
    <property type="term" value="P:dTTP catabolic process"/>
    <property type="evidence" value="ECO:0007669"/>
    <property type="project" value="TreeGrafter"/>
</dbReference>
<dbReference type="Gene3D" id="1.10.287.1080">
    <property type="entry name" value="MazG-like"/>
    <property type="match status" value="2"/>
</dbReference>
<dbReference type="PANTHER" id="PTHR30522">
    <property type="entry name" value="NUCLEOSIDE TRIPHOSPHATE PYROPHOSPHOHYDROLASE"/>
    <property type="match status" value="1"/>
</dbReference>
<evidence type="ECO:0000313" key="3">
    <source>
        <dbReference type="Proteomes" id="UP000005730"/>
    </source>
</evidence>
<name>H0URC3_9BACT</name>
<feature type="domain" description="NTP pyrophosphohydrolase MazG-like" evidence="1">
    <location>
        <begin position="31"/>
        <end position="104"/>
    </location>
</feature>
<dbReference type="RefSeq" id="WP_006583373.1">
    <property type="nucleotide sequence ID" value="NZ_CM001377.1"/>
</dbReference>
<dbReference type="GO" id="GO:0046047">
    <property type="term" value="P:TTP catabolic process"/>
    <property type="evidence" value="ECO:0007669"/>
    <property type="project" value="TreeGrafter"/>
</dbReference>
<dbReference type="CDD" id="cd11529">
    <property type="entry name" value="NTP-PPase_MazG_Cterm"/>
    <property type="match status" value="1"/>
</dbReference>
<dbReference type="GO" id="GO:0046052">
    <property type="term" value="P:UTP catabolic process"/>
    <property type="evidence" value="ECO:0007669"/>
    <property type="project" value="TreeGrafter"/>
</dbReference>
<dbReference type="FunFam" id="1.10.287.1080:FF:000003">
    <property type="entry name" value="Nucleoside triphosphate pyrophosphohydrolase"/>
    <property type="match status" value="1"/>
</dbReference>
<dbReference type="InterPro" id="IPR011551">
    <property type="entry name" value="NTP_PyrPHydrolase_MazG"/>
</dbReference>
<organism evidence="2 3">
    <name type="scientific">Thermanaerovibrio velox DSM 12556</name>
    <dbReference type="NCBI Taxonomy" id="926567"/>
    <lineage>
        <taxon>Bacteria</taxon>
        <taxon>Thermotogati</taxon>
        <taxon>Synergistota</taxon>
        <taxon>Synergistia</taxon>
        <taxon>Synergistales</taxon>
        <taxon>Synergistaceae</taxon>
        <taxon>Thermanaerovibrio</taxon>
    </lineage>
</organism>
<dbReference type="AlphaFoldDB" id="H0URC3"/>
<dbReference type="NCBIfam" id="NF007113">
    <property type="entry name" value="PRK09562.1"/>
    <property type="match status" value="1"/>
</dbReference>
<dbReference type="HOGENOM" id="CLU_038356_0_1_0"/>
<dbReference type="InterPro" id="IPR004518">
    <property type="entry name" value="MazG-like_dom"/>
</dbReference>
<evidence type="ECO:0000259" key="1">
    <source>
        <dbReference type="Pfam" id="PF03819"/>
    </source>
</evidence>
<gene>
    <name evidence="2" type="ORF">TheveDRAFT_0723</name>
</gene>
<dbReference type="OrthoDB" id="9808939at2"/>
<dbReference type="GO" id="GO:0006950">
    <property type="term" value="P:response to stress"/>
    <property type="evidence" value="ECO:0007669"/>
    <property type="project" value="UniProtKB-ARBA"/>
</dbReference>
<keyword evidence="3" id="KW-1185">Reference proteome</keyword>
<accession>H0URC3</accession>
<dbReference type="GO" id="GO:0046081">
    <property type="term" value="P:dUTP catabolic process"/>
    <property type="evidence" value="ECO:0007669"/>
    <property type="project" value="TreeGrafter"/>
</dbReference>
<evidence type="ECO:0000313" key="2">
    <source>
        <dbReference type="EMBL" id="EHM09879.1"/>
    </source>
</evidence>
<dbReference type="InterPro" id="IPR048011">
    <property type="entry name" value="NTP-PPase_MazG-like_C"/>
</dbReference>
<dbReference type="InterPro" id="IPR048015">
    <property type="entry name" value="NTP-PPase_MazG-like_N"/>
</dbReference>
<dbReference type="FunFam" id="1.10.287.1080:FF:000001">
    <property type="entry name" value="Nucleoside triphosphate pyrophosphohydrolase"/>
    <property type="match status" value="1"/>
</dbReference>
<dbReference type="GO" id="GO:0047429">
    <property type="term" value="F:nucleoside triphosphate diphosphatase activity"/>
    <property type="evidence" value="ECO:0007669"/>
    <property type="project" value="InterPro"/>
</dbReference>
<dbReference type="Proteomes" id="UP000005730">
    <property type="component" value="Chromosome"/>
</dbReference>
<dbReference type="SUPFAM" id="SSF101386">
    <property type="entry name" value="all-alpha NTP pyrophosphatases"/>
    <property type="match status" value="2"/>
</dbReference>
<proteinExistence type="predicted"/>
<sequence>MEPTIGGRADQLVALMEKLRSPEGCPWDKAQTIDSLKRYIIEEAFELVEAIDSGDLEGIKEEAGDLLLQVVFISQIAREEGRFHLGDVIDSLLAKLVERHPHVFGGTEVSSAEEVSRNWEAIKSLKRRREDKDHSAMAGIPSALPGLLRALRIQERAAKVGFDWPAGDQEPVFSKIQEELGEVREAVVLGDPKMLAGEIGDLLFAVVNLSRRLGVDPEEAIRGTCDKFIRRFRAMEGRAASEGKGLGDLSLDELDALWDSAKASEEIGN</sequence>
<dbReference type="PANTHER" id="PTHR30522:SF0">
    <property type="entry name" value="NUCLEOSIDE TRIPHOSPHATE PYROPHOSPHOHYDROLASE"/>
    <property type="match status" value="1"/>
</dbReference>
<dbReference type="NCBIfam" id="TIGR00444">
    <property type="entry name" value="mazG"/>
    <property type="match status" value="1"/>
</dbReference>
<dbReference type="GO" id="GO:0046061">
    <property type="term" value="P:dATP catabolic process"/>
    <property type="evidence" value="ECO:0007669"/>
    <property type="project" value="TreeGrafter"/>
</dbReference>
<dbReference type="EMBL" id="CM001377">
    <property type="protein sequence ID" value="EHM09879.1"/>
    <property type="molecule type" value="Genomic_DNA"/>
</dbReference>